<evidence type="ECO:0008006" key="3">
    <source>
        <dbReference type="Google" id="ProtNLM"/>
    </source>
</evidence>
<comment type="caution">
    <text evidence="2">The sequence shown here is derived from an EMBL/GenBank/DDBJ whole genome shotgun (WGS) entry which is preliminary data.</text>
</comment>
<keyword evidence="1" id="KW-0812">Transmembrane</keyword>
<name>A0A644SQT2_9ZZZZ</name>
<evidence type="ECO:0000256" key="1">
    <source>
        <dbReference type="SAM" id="Phobius"/>
    </source>
</evidence>
<evidence type="ECO:0000313" key="2">
    <source>
        <dbReference type="EMBL" id="MPL56657.1"/>
    </source>
</evidence>
<keyword evidence="1" id="KW-0472">Membrane</keyword>
<proteinExistence type="predicted"/>
<gene>
    <name evidence="2" type="ORF">SDC9_02146</name>
</gene>
<keyword evidence="1" id="KW-1133">Transmembrane helix</keyword>
<dbReference type="AlphaFoldDB" id="A0A644SQT2"/>
<accession>A0A644SQT2</accession>
<dbReference type="EMBL" id="VSSQ01000003">
    <property type="protein sequence ID" value="MPL56657.1"/>
    <property type="molecule type" value="Genomic_DNA"/>
</dbReference>
<reference evidence="2" key="1">
    <citation type="submission" date="2019-08" db="EMBL/GenBank/DDBJ databases">
        <authorList>
            <person name="Kucharzyk K."/>
            <person name="Murdoch R.W."/>
            <person name="Higgins S."/>
            <person name="Loffler F."/>
        </authorList>
    </citation>
    <scope>NUCLEOTIDE SEQUENCE</scope>
</reference>
<protein>
    <recommendedName>
        <fullName evidence="3">DUF1493 family protein</fullName>
    </recommendedName>
</protein>
<feature type="transmembrane region" description="Helical" evidence="1">
    <location>
        <begin position="117"/>
        <end position="136"/>
    </location>
</feature>
<sequence length="152" mass="18177">MITIEEIVDFTKDFLKEDNIFPDTDIFSLGIYGDDMDEFLGSYHKKYNVNFNNYLWYFHNEEEISNNFSIGKIFFKPPYDSVERIPITPEILTKFANTKVWEIDYPEHQLPKYRYDVLIDQIIFGGLALIILYFSFKDCLDKINPYKTHLQN</sequence>
<organism evidence="2">
    <name type="scientific">bioreactor metagenome</name>
    <dbReference type="NCBI Taxonomy" id="1076179"/>
    <lineage>
        <taxon>unclassified sequences</taxon>
        <taxon>metagenomes</taxon>
        <taxon>ecological metagenomes</taxon>
    </lineage>
</organism>